<reference evidence="2 3" key="1">
    <citation type="submission" date="2020-08" db="EMBL/GenBank/DDBJ databases">
        <title>Sequencing the genomes of 1000 actinobacteria strains.</title>
        <authorList>
            <person name="Klenk H.-P."/>
        </authorList>
    </citation>
    <scope>NUCLEOTIDE SEQUENCE [LARGE SCALE GENOMIC DNA]</scope>
    <source>
        <strain evidence="2 3">DSM 22826</strain>
    </source>
</reference>
<dbReference type="EMBL" id="JACHVS010000002">
    <property type="protein sequence ID" value="MBB2997324.1"/>
    <property type="molecule type" value="Genomic_DNA"/>
</dbReference>
<keyword evidence="1" id="KW-0472">Membrane</keyword>
<evidence type="ECO:0000313" key="3">
    <source>
        <dbReference type="Proteomes" id="UP000523000"/>
    </source>
</evidence>
<accession>A0A839QRB4</accession>
<organism evidence="2 3">
    <name type="scientific">Paeniglutamicibacter cryotolerans</name>
    <dbReference type="NCBI Taxonomy" id="670079"/>
    <lineage>
        <taxon>Bacteria</taxon>
        <taxon>Bacillati</taxon>
        <taxon>Actinomycetota</taxon>
        <taxon>Actinomycetes</taxon>
        <taxon>Micrococcales</taxon>
        <taxon>Micrococcaceae</taxon>
        <taxon>Paeniglutamicibacter</taxon>
    </lineage>
</organism>
<comment type="caution">
    <text evidence="2">The sequence shown here is derived from an EMBL/GenBank/DDBJ whole genome shotgun (WGS) entry which is preliminary data.</text>
</comment>
<dbReference type="RefSeq" id="WP_183512873.1">
    <property type="nucleotide sequence ID" value="NZ_BAABGK010000018.1"/>
</dbReference>
<keyword evidence="1" id="KW-0812">Transmembrane</keyword>
<gene>
    <name evidence="2" type="ORF">E9229_003571</name>
</gene>
<keyword evidence="3" id="KW-1185">Reference proteome</keyword>
<protein>
    <submittedName>
        <fullName evidence="2">Uncharacterized protein</fullName>
    </submittedName>
</protein>
<feature type="transmembrane region" description="Helical" evidence="1">
    <location>
        <begin position="18"/>
        <end position="36"/>
    </location>
</feature>
<sequence>MGRHASSATKSPTRRQPALLGWGAFLALLLVVLAPMMGMTLIGGIALGGTSLFVFAVLWFLSGTWSGKSV</sequence>
<keyword evidence="1" id="KW-1133">Transmembrane helix</keyword>
<evidence type="ECO:0000313" key="2">
    <source>
        <dbReference type="EMBL" id="MBB2997324.1"/>
    </source>
</evidence>
<feature type="transmembrane region" description="Helical" evidence="1">
    <location>
        <begin position="42"/>
        <end position="61"/>
    </location>
</feature>
<name>A0A839QRB4_9MICC</name>
<dbReference type="Proteomes" id="UP000523000">
    <property type="component" value="Unassembled WGS sequence"/>
</dbReference>
<dbReference type="AlphaFoldDB" id="A0A839QRB4"/>
<evidence type="ECO:0000256" key="1">
    <source>
        <dbReference type="SAM" id="Phobius"/>
    </source>
</evidence>
<proteinExistence type="predicted"/>